<keyword evidence="8 18" id="KW-0812">Transmembrane</keyword>
<comment type="function">
    <text evidence="16">Plasma membrane Na(+)/H(+) antiporter. Exchanges intracellular H(+) ions for extracellular Na(+) in 1:1 stoichiometry, playing a key role in salt and fluid absorption and pH homeostasis. Major apical Na(+)/H(+) exchanger in kidney and intestine playing an important role in renal and intestine Na(+) absorption and blood pressure regulation.</text>
</comment>
<dbReference type="Ensembl" id="ENSLBET00000022183.1">
    <property type="protein sequence ID" value="ENSLBEP00000021054.1"/>
    <property type="gene ID" value="ENSLBEG00000016187.1"/>
</dbReference>
<feature type="region of interest" description="Disordered" evidence="19">
    <location>
        <begin position="836"/>
        <end position="857"/>
    </location>
</feature>
<evidence type="ECO:0000256" key="9">
    <source>
        <dbReference type="ARBA" id="ARBA00022729"/>
    </source>
</evidence>
<dbReference type="PANTHER" id="PTHR10110">
    <property type="entry name" value="SODIUM/HYDROGEN EXCHANGER"/>
    <property type="match status" value="1"/>
</dbReference>
<dbReference type="GO" id="GO:0098719">
    <property type="term" value="P:sodium ion import across plasma membrane"/>
    <property type="evidence" value="ECO:0007669"/>
    <property type="project" value="TreeGrafter"/>
</dbReference>
<dbReference type="PRINTS" id="PR01084">
    <property type="entry name" value="NAHEXCHNGR"/>
</dbReference>
<comment type="catalytic activity">
    <reaction evidence="17">
        <text>Na(+)(in) + H(+)(out) = Na(+)(out) + H(+)(in)</text>
        <dbReference type="Rhea" id="RHEA:29419"/>
        <dbReference type="ChEBI" id="CHEBI:15378"/>
        <dbReference type="ChEBI" id="CHEBI:29101"/>
    </reaction>
</comment>
<evidence type="ECO:0000256" key="20">
    <source>
        <dbReference type="SAM" id="Phobius"/>
    </source>
</evidence>
<comment type="similarity">
    <text evidence="18">Belongs to the monovalent cation:proton antiporter 1 (CPA1) transporter (TC 2.A.36) family.</text>
</comment>
<evidence type="ECO:0000256" key="1">
    <source>
        <dbReference type="ARBA" id="ARBA00004195"/>
    </source>
</evidence>
<evidence type="ECO:0000256" key="18">
    <source>
        <dbReference type="RuleBase" id="RU003722"/>
    </source>
</evidence>
<evidence type="ECO:0000256" key="16">
    <source>
        <dbReference type="ARBA" id="ARBA00045831"/>
    </source>
</evidence>
<dbReference type="GO" id="GO:0055038">
    <property type="term" value="C:recycling endosome membrane"/>
    <property type="evidence" value="ECO:0007669"/>
    <property type="project" value="UniProtKB-SubCell"/>
</dbReference>
<dbReference type="InterPro" id="IPR018422">
    <property type="entry name" value="Cation/H_exchanger_CPA1"/>
</dbReference>
<feature type="chain" id="PRO_5018724375" description="Sodium/hydrogen exchanger" evidence="21">
    <location>
        <begin position="25"/>
        <end position="875"/>
    </location>
</feature>
<dbReference type="InterPro" id="IPR004709">
    <property type="entry name" value="NaH_exchanger"/>
</dbReference>
<dbReference type="GO" id="GO:0031901">
    <property type="term" value="C:early endosome membrane"/>
    <property type="evidence" value="ECO:0007669"/>
    <property type="project" value="UniProtKB-SubCell"/>
</dbReference>
<dbReference type="Gene3D" id="6.10.140.1330">
    <property type="match status" value="1"/>
</dbReference>
<evidence type="ECO:0000256" key="5">
    <source>
        <dbReference type="ARBA" id="ARBA00022449"/>
    </source>
</evidence>
<dbReference type="Proteomes" id="UP000261660">
    <property type="component" value="Unplaced"/>
</dbReference>
<dbReference type="NCBIfam" id="TIGR00840">
    <property type="entry name" value="b_cpa1"/>
    <property type="match status" value="1"/>
</dbReference>
<feature type="transmembrane region" description="Helical" evidence="20">
    <location>
        <begin position="370"/>
        <end position="390"/>
    </location>
</feature>
<evidence type="ECO:0000256" key="10">
    <source>
        <dbReference type="ARBA" id="ARBA00022753"/>
    </source>
</evidence>
<evidence type="ECO:0000313" key="23">
    <source>
        <dbReference type="Ensembl" id="ENSLBEP00000021054.1"/>
    </source>
</evidence>
<reference evidence="23" key="1">
    <citation type="submission" date="2025-08" db="UniProtKB">
        <authorList>
            <consortium name="Ensembl"/>
        </authorList>
    </citation>
    <scope>IDENTIFICATION</scope>
</reference>
<keyword evidence="13 18" id="KW-0406">Ion transport</keyword>
<feature type="transmembrane region" description="Helical" evidence="20">
    <location>
        <begin position="79"/>
        <end position="98"/>
    </location>
</feature>
<evidence type="ECO:0000256" key="3">
    <source>
        <dbReference type="ARBA" id="ARBA00004520"/>
    </source>
</evidence>
<organism evidence="23 24">
    <name type="scientific">Labrus bergylta</name>
    <name type="common">ballan wrasse</name>
    <dbReference type="NCBI Taxonomy" id="56723"/>
    <lineage>
        <taxon>Eukaryota</taxon>
        <taxon>Metazoa</taxon>
        <taxon>Chordata</taxon>
        <taxon>Craniata</taxon>
        <taxon>Vertebrata</taxon>
        <taxon>Euteleostomi</taxon>
        <taxon>Actinopterygii</taxon>
        <taxon>Neopterygii</taxon>
        <taxon>Teleostei</taxon>
        <taxon>Neoteleostei</taxon>
        <taxon>Acanthomorphata</taxon>
        <taxon>Eupercaria</taxon>
        <taxon>Labriformes</taxon>
        <taxon>Labridae</taxon>
        <taxon>Labrus</taxon>
    </lineage>
</organism>
<keyword evidence="4 18" id="KW-0813">Transport</keyword>
<feature type="region of interest" description="Disordered" evidence="19">
    <location>
        <begin position="28"/>
        <end position="63"/>
    </location>
</feature>
<feature type="transmembrane region" description="Helical" evidence="20">
    <location>
        <begin position="167"/>
        <end position="187"/>
    </location>
</feature>
<evidence type="ECO:0000256" key="4">
    <source>
        <dbReference type="ARBA" id="ARBA00022448"/>
    </source>
</evidence>
<keyword evidence="7" id="KW-0597">Phosphoprotein</keyword>
<feature type="domain" description="Cation/H+ exchanger transmembrane" evidence="22">
    <location>
        <begin position="92"/>
        <end position="488"/>
    </location>
</feature>
<dbReference type="InParanoid" id="A0A3Q3FNI4"/>
<dbReference type="GO" id="GO:0031526">
    <property type="term" value="C:brush border membrane"/>
    <property type="evidence" value="ECO:0007669"/>
    <property type="project" value="TreeGrafter"/>
</dbReference>
<keyword evidence="11 20" id="KW-1133">Transmembrane helix</keyword>
<feature type="transmembrane region" description="Helical" evidence="20">
    <location>
        <begin position="461"/>
        <end position="480"/>
    </location>
</feature>
<evidence type="ECO:0000256" key="8">
    <source>
        <dbReference type="ARBA" id="ARBA00022692"/>
    </source>
</evidence>
<protein>
    <recommendedName>
        <fullName evidence="18">Sodium/hydrogen exchanger</fullName>
    </recommendedName>
</protein>
<name>A0A3Q3FNI4_9LABR</name>
<evidence type="ECO:0000259" key="22">
    <source>
        <dbReference type="Pfam" id="PF00999"/>
    </source>
</evidence>
<feature type="compositionally biased region" description="Low complexity" evidence="19">
    <location>
        <begin position="839"/>
        <end position="854"/>
    </location>
</feature>
<evidence type="ECO:0000256" key="7">
    <source>
        <dbReference type="ARBA" id="ARBA00022553"/>
    </source>
</evidence>
<feature type="transmembrane region" description="Helical" evidence="20">
    <location>
        <begin position="276"/>
        <end position="301"/>
    </location>
</feature>
<keyword evidence="9 21" id="KW-0732">Signal</keyword>
<keyword evidence="24" id="KW-1185">Reference proteome</keyword>
<dbReference type="GO" id="GO:0051453">
    <property type="term" value="P:regulation of intracellular pH"/>
    <property type="evidence" value="ECO:0007669"/>
    <property type="project" value="TreeGrafter"/>
</dbReference>
<dbReference type="InterPro" id="IPR018410">
    <property type="entry name" value="Na/H_exchanger_3/5"/>
</dbReference>
<evidence type="ECO:0000256" key="11">
    <source>
        <dbReference type="ARBA" id="ARBA00022989"/>
    </source>
</evidence>
<keyword evidence="14 20" id="KW-0472">Membrane</keyword>
<proteinExistence type="inferred from homology"/>
<evidence type="ECO:0000256" key="14">
    <source>
        <dbReference type="ARBA" id="ARBA00023136"/>
    </source>
</evidence>
<dbReference type="GO" id="GO:0015385">
    <property type="term" value="F:sodium:proton antiporter activity"/>
    <property type="evidence" value="ECO:0007669"/>
    <property type="project" value="InterPro"/>
</dbReference>
<evidence type="ECO:0000256" key="6">
    <source>
        <dbReference type="ARBA" id="ARBA00022475"/>
    </source>
</evidence>
<feature type="transmembrane region" description="Helical" evidence="20">
    <location>
        <begin position="110"/>
        <end position="128"/>
    </location>
</feature>
<keyword evidence="6" id="KW-1003">Cell membrane</keyword>
<feature type="transmembrane region" description="Helical" evidence="20">
    <location>
        <begin position="134"/>
        <end position="155"/>
    </location>
</feature>
<evidence type="ECO:0000313" key="24">
    <source>
        <dbReference type="Proteomes" id="UP000261660"/>
    </source>
</evidence>
<evidence type="ECO:0000256" key="13">
    <source>
        <dbReference type="ARBA" id="ARBA00023065"/>
    </source>
</evidence>
<feature type="transmembrane region" description="Helical" evidence="20">
    <location>
        <begin position="234"/>
        <end position="256"/>
    </location>
</feature>
<feature type="compositionally biased region" description="Polar residues" evidence="19">
    <location>
        <begin position="697"/>
        <end position="708"/>
    </location>
</feature>
<dbReference type="GeneTree" id="ENSGT00940000158616"/>
<dbReference type="GO" id="GO:0015386">
    <property type="term" value="F:potassium:proton antiporter activity"/>
    <property type="evidence" value="ECO:0007669"/>
    <property type="project" value="TreeGrafter"/>
</dbReference>
<evidence type="ECO:0000256" key="2">
    <source>
        <dbReference type="ARBA" id="ARBA00004424"/>
    </source>
</evidence>
<evidence type="ECO:0000256" key="19">
    <source>
        <dbReference type="SAM" id="MobiDB-lite"/>
    </source>
</evidence>
<feature type="compositionally biased region" description="Basic and acidic residues" evidence="19">
    <location>
        <begin position="53"/>
        <end position="63"/>
    </location>
</feature>
<dbReference type="AlphaFoldDB" id="A0A3Q3FNI4"/>
<evidence type="ECO:0000256" key="17">
    <source>
        <dbReference type="ARBA" id="ARBA00047524"/>
    </source>
</evidence>
<dbReference type="Pfam" id="PF00999">
    <property type="entry name" value="Na_H_Exchanger"/>
    <property type="match status" value="1"/>
</dbReference>
<feature type="region of interest" description="Disordered" evidence="19">
    <location>
        <begin position="697"/>
        <end position="734"/>
    </location>
</feature>
<dbReference type="STRING" id="56723.ENSLBEP00000021054"/>
<comment type="subcellular location">
    <subcellularLocation>
        <location evidence="2">Apical cell membrane</location>
        <topology evidence="2">Multi-pass membrane protein</topology>
    </subcellularLocation>
    <subcellularLocation>
        <location evidence="3">Early endosome membrane</location>
        <topology evidence="3">Multi-pass membrane protein</topology>
    </subcellularLocation>
    <subcellularLocation>
        <location evidence="1">Recycling endosome membrane</location>
        <topology evidence="1">Multi-pass membrane protein</topology>
    </subcellularLocation>
</comment>
<keyword evidence="12" id="KW-0915">Sodium</keyword>
<evidence type="ECO:0000256" key="15">
    <source>
        <dbReference type="ARBA" id="ARBA00023201"/>
    </source>
</evidence>
<evidence type="ECO:0000256" key="21">
    <source>
        <dbReference type="SAM" id="SignalP"/>
    </source>
</evidence>
<reference evidence="23" key="2">
    <citation type="submission" date="2025-09" db="UniProtKB">
        <authorList>
            <consortium name="Ensembl"/>
        </authorList>
    </citation>
    <scope>IDENTIFICATION</scope>
</reference>
<sequence>MAATWRFALFFCMCLIVSRCPSDANSDTGHDSADTGLETTPSSDHGGTSSSDSGHEEGGHHSEPITTLPIVSWKWSHVSVPYIVALWILVSWICKLIIEASHRITAVIPESALLICFGFIFGGVIWAADHYQEFTLTPTVFFFYMLPPVILDAGYSMPKKLFFSNMGAILVYAVIGTCWNAATLGLSLWGCHMAGAMGDLEIGLLEYLLFGSLIAAVDPVAVIAVFEQVQVNEVLFILVFGESLLNDGVTVVLFNVCDAFVSLGGSGIDVVEIIKGIVSFFVVAFGGSLVGLVFGLLISLVTRCTKNIQIIEAGFVFVLGYLSYLTAEMLSLSAILSIVFCGMSCKKYINANMDERSVTTVRFVMKLLANGAETIIFVFIGISAIDKVIWGWNTGFIFLTLFFIFVYRFIGVFFLTWILNKFRLVPIGLIDQVIMSYGGLRGAVAFGLATMLDKTKIKEKNLMVCTTLIVVYFTVIIQGITMKPLVNWLKVKKAAVAEVALVEKMQDKVFDHLLVAIEDISGQKGHNYLKDKWHHFEENWMSRVLMKPSVRKNHDYVFNVFHQLNLKDAMSYVAEGERRGSLEFIRNERPFINFKKKFGQELSEIMPDFTANMSDDQGGMSNGRRDPSRSVSLEMHEQTMDGVRELEDIRTHHLLQQHLYKGRRQHRHGYSRTHLDVNRDESEVQEILQRTMRSRIESLQSSRMSTPSPKMITRHTKKDQQHKMSNGKSMDKSKSYFSGDEDFEFSEGDNASGNETSFPMRVMYRAGAGIENRGFTSDLERMSGVQIHPDSLEAELDSGIETPSQRAQVRLSVRPAICAPRSSSPQRLLHKLLPDGRHPAASISKSASIPTPTSQRLRSHVAAPCPSLFSLLPGC</sequence>
<dbReference type="InterPro" id="IPR006153">
    <property type="entry name" value="Cation/H_exchanger_TM"/>
</dbReference>
<dbReference type="PRINTS" id="PR01087">
    <property type="entry name" value="NAHEXCHNGR3"/>
</dbReference>
<evidence type="ECO:0000256" key="12">
    <source>
        <dbReference type="ARBA" id="ARBA00023053"/>
    </source>
</evidence>
<feature type="compositionally biased region" description="Low complexity" evidence="19">
    <location>
        <begin position="39"/>
        <end position="52"/>
    </location>
</feature>
<dbReference type="PANTHER" id="PTHR10110:SF90">
    <property type="entry name" value="SODIUM_HYDROGEN EXCHANGER 3"/>
    <property type="match status" value="1"/>
</dbReference>
<keyword evidence="15 18" id="KW-0739">Sodium transport</keyword>
<feature type="transmembrane region" description="Helical" evidence="20">
    <location>
        <begin position="207"/>
        <end position="227"/>
    </location>
</feature>
<keyword evidence="5 18" id="KW-0050">Antiport</keyword>
<feature type="transmembrane region" description="Helical" evidence="20">
    <location>
        <begin position="396"/>
        <end position="419"/>
    </location>
</feature>
<keyword evidence="10" id="KW-0967">Endosome</keyword>
<accession>A0A3Q3FNI4</accession>
<feature type="signal peptide" evidence="21">
    <location>
        <begin position="1"/>
        <end position="24"/>
    </location>
</feature>